<dbReference type="Gene3D" id="3.90.79.10">
    <property type="entry name" value="Nucleoside Triphosphate Pyrophosphohydrolase"/>
    <property type="match status" value="1"/>
</dbReference>
<accession>A0ABN1EMH1</accession>
<name>A0ABN1EMH1_9PROT</name>
<keyword evidence="3" id="KW-0378">Hydrolase</keyword>
<dbReference type="PANTHER" id="PTHR12629:SF0">
    <property type="entry name" value="DIPHOSPHOINOSITOL-POLYPHOSPHATE DIPHOSPHATASE"/>
    <property type="match status" value="1"/>
</dbReference>
<keyword evidence="8" id="KW-1185">Reference proteome</keyword>
<proteinExistence type="predicted"/>
<dbReference type="InterPro" id="IPR000086">
    <property type="entry name" value="NUDIX_hydrolase_dom"/>
</dbReference>
<evidence type="ECO:0000259" key="6">
    <source>
        <dbReference type="PROSITE" id="PS51462"/>
    </source>
</evidence>
<keyword evidence="4" id="KW-0460">Magnesium</keyword>
<dbReference type="RefSeq" id="WP_343893579.1">
    <property type="nucleotide sequence ID" value="NZ_BAAAFZ010000007.1"/>
</dbReference>
<evidence type="ECO:0000256" key="2">
    <source>
        <dbReference type="ARBA" id="ARBA00022723"/>
    </source>
</evidence>
<dbReference type="InterPro" id="IPR015797">
    <property type="entry name" value="NUDIX_hydrolase-like_dom_sf"/>
</dbReference>
<feature type="compositionally biased region" description="Basic and acidic residues" evidence="5">
    <location>
        <begin position="196"/>
        <end position="206"/>
    </location>
</feature>
<dbReference type="PROSITE" id="PS51462">
    <property type="entry name" value="NUDIX"/>
    <property type="match status" value="1"/>
</dbReference>
<sequence>MSGKGREAGEGRERRGRQCAALPFTWQGGELRVLLVTSRETRRWVLPKGWMEKRLSAHALAAKEAFEEAGVVGDVARRAIGRYDYLKRGPRDRLTACSVRVFPLRVERLLDKWPEWRQRQRRWFGPAEAAMAVEEAGLVTLLLRLALPGPGSPEEGQAPPGVPASPHGDALEGGHQGGPHPLTGSGGGGQRASELVVEKGRAEDLR</sequence>
<evidence type="ECO:0000313" key="7">
    <source>
        <dbReference type="EMBL" id="GAA0569678.1"/>
    </source>
</evidence>
<evidence type="ECO:0000256" key="4">
    <source>
        <dbReference type="ARBA" id="ARBA00022842"/>
    </source>
</evidence>
<feature type="region of interest" description="Disordered" evidence="5">
    <location>
        <begin position="149"/>
        <end position="206"/>
    </location>
</feature>
<reference evidence="7 8" key="1">
    <citation type="journal article" date="2019" name="Int. J. Syst. Evol. Microbiol.">
        <title>The Global Catalogue of Microorganisms (GCM) 10K type strain sequencing project: providing services to taxonomists for standard genome sequencing and annotation.</title>
        <authorList>
            <consortium name="The Broad Institute Genomics Platform"/>
            <consortium name="The Broad Institute Genome Sequencing Center for Infectious Disease"/>
            <person name="Wu L."/>
            <person name="Ma J."/>
        </authorList>
    </citation>
    <scope>NUCLEOTIDE SEQUENCE [LARGE SCALE GENOMIC DNA]</scope>
    <source>
        <strain evidence="7 8">JCM 9933</strain>
    </source>
</reference>
<organism evidence="7 8">
    <name type="scientific">Craurococcus roseus</name>
    <dbReference type="NCBI Taxonomy" id="77585"/>
    <lineage>
        <taxon>Bacteria</taxon>
        <taxon>Pseudomonadati</taxon>
        <taxon>Pseudomonadota</taxon>
        <taxon>Alphaproteobacteria</taxon>
        <taxon>Acetobacterales</taxon>
        <taxon>Acetobacteraceae</taxon>
        <taxon>Craurococcus</taxon>
    </lineage>
</organism>
<keyword evidence="2" id="KW-0479">Metal-binding</keyword>
<dbReference type="InterPro" id="IPR047198">
    <property type="entry name" value="DDP-like_NUDIX"/>
</dbReference>
<comment type="cofactor">
    <cofactor evidence="1">
        <name>Mg(2+)</name>
        <dbReference type="ChEBI" id="CHEBI:18420"/>
    </cofactor>
</comment>
<dbReference type="CDD" id="cd04666">
    <property type="entry name" value="NUDIX_DIPP2_like_Nudt4"/>
    <property type="match status" value="1"/>
</dbReference>
<gene>
    <name evidence="7" type="ORF">GCM10009416_05190</name>
</gene>
<dbReference type="Proteomes" id="UP001501588">
    <property type="component" value="Unassembled WGS sequence"/>
</dbReference>
<dbReference type="PANTHER" id="PTHR12629">
    <property type="entry name" value="DIPHOSPHOINOSITOL POLYPHOSPHATE PHOSPHOHYDROLASE"/>
    <property type="match status" value="1"/>
</dbReference>
<feature type="domain" description="Nudix hydrolase" evidence="6">
    <location>
        <begin position="14"/>
        <end position="145"/>
    </location>
</feature>
<dbReference type="EMBL" id="BAAAFZ010000007">
    <property type="protein sequence ID" value="GAA0569678.1"/>
    <property type="molecule type" value="Genomic_DNA"/>
</dbReference>
<dbReference type="SUPFAM" id="SSF55811">
    <property type="entry name" value="Nudix"/>
    <property type="match status" value="1"/>
</dbReference>
<protein>
    <recommendedName>
        <fullName evidence="6">Nudix hydrolase domain-containing protein</fullName>
    </recommendedName>
</protein>
<evidence type="ECO:0000256" key="1">
    <source>
        <dbReference type="ARBA" id="ARBA00001946"/>
    </source>
</evidence>
<evidence type="ECO:0000313" key="8">
    <source>
        <dbReference type="Proteomes" id="UP001501588"/>
    </source>
</evidence>
<evidence type="ECO:0000256" key="5">
    <source>
        <dbReference type="SAM" id="MobiDB-lite"/>
    </source>
</evidence>
<evidence type="ECO:0000256" key="3">
    <source>
        <dbReference type="ARBA" id="ARBA00022801"/>
    </source>
</evidence>
<comment type="caution">
    <text evidence="7">The sequence shown here is derived from an EMBL/GenBank/DDBJ whole genome shotgun (WGS) entry which is preliminary data.</text>
</comment>